<evidence type="ECO:0000313" key="2">
    <source>
        <dbReference type="Proteomes" id="UP001210528"/>
    </source>
</evidence>
<dbReference type="EMBL" id="JAQLUK010000120">
    <property type="protein sequence ID" value="MDB2294440.1"/>
    <property type="molecule type" value="Genomic_DNA"/>
</dbReference>
<dbReference type="Proteomes" id="UP001210528">
    <property type="component" value="Unassembled WGS sequence"/>
</dbReference>
<evidence type="ECO:0008006" key="3">
    <source>
        <dbReference type="Google" id="ProtNLM"/>
    </source>
</evidence>
<name>A0ABT4Z8D4_HALEZ</name>
<reference evidence="1 2" key="1">
    <citation type="submission" date="2023-01" db="EMBL/GenBank/DDBJ databases">
        <title>Halorubrum ezzemoulense from Santa Pola, Spain.</title>
        <authorList>
            <person name="Feng Y."/>
            <person name="Louyakis A.S."/>
            <person name="Gogarten J.P."/>
        </authorList>
    </citation>
    <scope>NUCLEOTIDE SEQUENCE [LARGE SCALE GENOMIC DNA]</scope>
    <source>
        <strain evidence="1 2">AMM015</strain>
    </source>
</reference>
<feature type="non-terminal residue" evidence="1">
    <location>
        <position position="89"/>
    </location>
</feature>
<proteinExistence type="predicted"/>
<gene>
    <name evidence="1" type="ORF">PM085_19725</name>
</gene>
<comment type="caution">
    <text evidence="1">The sequence shown here is derived from an EMBL/GenBank/DDBJ whole genome shotgun (WGS) entry which is preliminary data.</text>
</comment>
<organism evidence="1 2">
    <name type="scientific">Halorubrum ezzemoulense</name>
    <name type="common">Halorubrum chaoviator</name>
    <dbReference type="NCBI Taxonomy" id="337243"/>
    <lineage>
        <taxon>Archaea</taxon>
        <taxon>Methanobacteriati</taxon>
        <taxon>Methanobacteriota</taxon>
        <taxon>Stenosarchaea group</taxon>
        <taxon>Halobacteria</taxon>
        <taxon>Halobacteriales</taxon>
        <taxon>Haloferacaceae</taxon>
        <taxon>Halorubrum</taxon>
    </lineage>
</organism>
<accession>A0ABT4Z8D4</accession>
<protein>
    <recommendedName>
        <fullName evidence="3">MYM-type domain-containing protein</fullName>
    </recommendedName>
</protein>
<sequence length="89" mass="9631">MTTTLDDEIECACEGCHDDVDDQLKLLLGCDARGMVADYGTVGFCSIECARQFVSAGPYQSLEEDLIVYTQQPVVATVVHNGEVIEATL</sequence>
<evidence type="ECO:0000313" key="1">
    <source>
        <dbReference type="EMBL" id="MDB2294440.1"/>
    </source>
</evidence>
<keyword evidence="2" id="KW-1185">Reference proteome</keyword>